<feature type="region of interest" description="Disordered" evidence="1">
    <location>
        <begin position="1"/>
        <end position="38"/>
    </location>
</feature>
<accession>A0A0A9GW69</accession>
<dbReference type="EMBL" id="GBRH01168661">
    <property type="protein sequence ID" value="JAE29235.1"/>
    <property type="molecule type" value="Transcribed_RNA"/>
</dbReference>
<reference evidence="2" key="2">
    <citation type="journal article" date="2015" name="Data Brief">
        <title>Shoot transcriptome of the giant reed, Arundo donax.</title>
        <authorList>
            <person name="Barrero R.A."/>
            <person name="Guerrero F.D."/>
            <person name="Moolhuijzen P."/>
            <person name="Goolsby J.A."/>
            <person name="Tidwell J."/>
            <person name="Bellgard S.E."/>
            <person name="Bellgard M.I."/>
        </authorList>
    </citation>
    <scope>NUCLEOTIDE SEQUENCE</scope>
    <source>
        <tissue evidence="2">Shoot tissue taken approximately 20 cm above the soil surface</tissue>
    </source>
</reference>
<organism evidence="2">
    <name type="scientific">Arundo donax</name>
    <name type="common">Giant reed</name>
    <name type="synonym">Donax arundinaceus</name>
    <dbReference type="NCBI Taxonomy" id="35708"/>
    <lineage>
        <taxon>Eukaryota</taxon>
        <taxon>Viridiplantae</taxon>
        <taxon>Streptophyta</taxon>
        <taxon>Embryophyta</taxon>
        <taxon>Tracheophyta</taxon>
        <taxon>Spermatophyta</taxon>
        <taxon>Magnoliopsida</taxon>
        <taxon>Liliopsida</taxon>
        <taxon>Poales</taxon>
        <taxon>Poaceae</taxon>
        <taxon>PACMAD clade</taxon>
        <taxon>Arundinoideae</taxon>
        <taxon>Arundineae</taxon>
        <taxon>Arundo</taxon>
    </lineage>
</organism>
<protein>
    <submittedName>
        <fullName evidence="2">Uncharacterized protein</fullName>
    </submittedName>
</protein>
<feature type="compositionally biased region" description="Basic and acidic residues" evidence="1">
    <location>
        <begin position="23"/>
        <end position="38"/>
    </location>
</feature>
<sequence>MRRSPPTTPSCSRSSSCRFEPPLTERREMRERPLPSPL</sequence>
<reference evidence="2" key="1">
    <citation type="submission" date="2014-09" db="EMBL/GenBank/DDBJ databases">
        <authorList>
            <person name="Magalhaes I.L.F."/>
            <person name="Oliveira U."/>
            <person name="Santos F.R."/>
            <person name="Vidigal T.H.D.A."/>
            <person name="Brescovit A.D."/>
            <person name="Santos A.J."/>
        </authorList>
    </citation>
    <scope>NUCLEOTIDE SEQUENCE</scope>
    <source>
        <tissue evidence="2">Shoot tissue taken approximately 20 cm above the soil surface</tissue>
    </source>
</reference>
<name>A0A0A9GW69_ARUDO</name>
<feature type="compositionally biased region" description="Low complexity" evidence="1">
    <location>
        <begin position="9"/>
        <end position="18"/>
    </location>
</feature>
<evidence type="ECO:0000313" key="2">
    <source>
        <dbReference type="EMBL" id="JAE29235.1"/>
    </source>
</evidence>
<evidence type="ECO:0000256" key="1">
    <source>
        <dbReference type="SAM" id="MobiDB-lite"/>
    </source>
</evidence>
<dbReference type="AlphaFoldDB" id="A0A0A9GW69"/>
<proteinExistence type="predicted"/>